<proteinExistence type="predicted"/>
<dbReference type="EMBL" id="BGPR01019185">
    <property type="protein sequence ID" value="GBN81221.1"/>
    <property type="molecule type" value="Genomic_DNA"/>
</dbReference>
<organism evidence="1 2">
    <name type="scientific">Araneus ventricosus</name>
    <name type="common">Orbweaver spider</name>
    <name type="synonym">Epeira ventricosa</name>
    <dbReference type="NCBI Taxonomy" id="182803"/>
    <lineage>
        <taxon>Eukaryota</taxon>
        <taxon>Metazoa</taxon>
        <taxon>Ecdysozoa</taxon>
        <taxon>Arthropoda</taxon>
        <taxon>Chelicerata</taxon>
        <taxon>Arachnida</taxon>
        <taxon>Araneae</taxon>
        <taxon>Araneomorphae</taxon>
        <taxon>Entelegynae</taxon>
        <taxon>Araneoidea</taxon>
        <taxon>Araneidae</taxon>
        <taxon>Araneus</taxon>
    </lineage>
</organism>
<evidence type="ECO:0000313" key="2">
    <source>
        <dbReference type="Proteomes" id="UP000499080"/>
    </source>
</evidence>
<accession>A0A4Y2RZN0</accession>
<gene>
    <name evidence="1" type="ORF">AVEN_116559_1</name>
</gene>
<reference evidence="1 2" key="1">
    <citation type="journal article" date="2019" name="Sci. Rep.">
        <title>Orb-weaving spider Araneus ventricosus genome elucidates the spidroin gene catalogue.</title>
        <authorList>
            <person name="Kono N."/>
            <person name="Nakamura H."/>
            <person name="Ohtoshi R."/>
            <person name="Moran D.A.P."/>
            <person name="Shinohara A."/>
            <person name="Yoshida Y."/>
            <person name="Fujiwara M."/>
            <person name="Mori M."/>
            <person name="Tomita M."/>
            <person name="Arakawa K."/>
        </authorList>
    </citation>
    <scope>NUCLEOTIDE SEQUENCE [LARGE SCALE GENOMIC DNA]</scope>
</reference>
<evidence type="ECO:0000313" key="1">
    <source>
        <dbReference type="EMBL" id="GBN81221.1"/>
    </source>
</evidence>
<comment type="caution">
    <text evidence="1">The sequence shown here is derived from an EMBL/GenBank/DDBJ whole genome shotgun (WGS) entry which is preliminary data.</text>
</comment>
<dbReference type="AlphaFoldDB" id="A0A4Y2RZN0"/>
<dbReference type="Proteomes" id="UP000499080">
    <property type="component" value="Unassembled WGS sequence"/>
</dbReference>
<name>A0A4Y2RZN0_ARAVE</name>
<keyword evidence="2" id="KW-1185">Reference proteome</keyword>
<sequence>MSTFGIIDLSTTLRPRFQSPQNHFLGDFFHLFSNSLLKAPQRRNSSLIQFVFQMPPWEIVTWCNVRTVWHPLLWPQELHLLIREEFLGDPRCMRRGRILMENSITIWVQSAVINLKKGL</sequence>
<protein>
    <submittedName>
        <fullName evidence="1">Uncharacterized protein</fullName>
    </submittedName>
</protein>